<dbReference type="Proteomes" id="UP000002218">
    <property type="component" value="Chromosome"/>
</dbReference>
<dbReference type="KEGG" id="nml:Namu_2606"/>
<organism evidence="4 5">
    <name type="scientific">Nakamurella multipartita (strain ATCC 700099 / DSM 44233 / CIP 104796 / JCM 9543 / NBRC 105858 / Y-104)</name>
    <name type="common">Microsphaera multipartita</name>
    <dbReference type="NCBI Taxonomy" id="479431"/>
    <lineage>
        <taxon>Bacteria</taxon>
        <taxon>Bacillati</taxon>
        <taxon>Actinomycetota</taxon>
        <taxon>Actinomycetes</taxon>
        <taxon>Nakamurellales</taxon>
        <taxon>Nakamurellaceae</taxon>
        <taxon>Nakamurella</taxon>
    </lineage>
</organism>
<evidence type="ECO:0000313" key="5">
    <source>
        <dbReference type="Proteomes" id="UP000002218"/>
    </source>
</evidence>
<proteinExistence type="predicted"/>
<evidence type="ECO:0000256" key="1">
    <source>
        <dbReference type="SAM" id="MobiDB-lite"/>
    </source>
</evidence>
<sequence length="338" mass="35274" precursor="true">MAARGARLVLAVLATLLLAAGTGCDSGRGSASSVQTSPAPDASVAGPPATTGSTAATNPPATSANVWSSTIDPTAVPLGDGKVSTTPHVGYLDTCTTAFPGGGASHSGDWIDTAAGTWNMAAKVAVQGAVHWPAADHTETDSDNTRTLHTNGLPVEFTTGIFPIRSEDPAYRYDPNPNHIGTQDITFGLPLDPTEAAMPSCTRLGPIGLLDSGVLLYSAVDDAGRDAVAHETQDSCDGHPDGQDRYHDHSIPACLLDRATGRSTLVGYALDGYGIYVERDQAGNLPPNADLDACHGRTSQVTWNGQQRTIYHYVATLEYPYTIGCYHGRPTAARFGTR</sequence>
<dbReference type="HOGENOM" id="CLU_888012_0_0_11"/>
<feature type="chain" id="PRO_5039463055" description="YHYH domain-containing protein" evidence="2">
    <location>
        <begin position="20"/>
        <end position="338"/>
    </location>
</feature>
<dbReference type="RefSeq" id="WP_015747839.1">
    <property type="nucleotide sequence ID" value="NC_013235.1"/>
</dbReference>
<evidence type="ECO:0000259" key="3">
    <source>
        <dbReference type="Pfam" id="PF14240"/>
    </source>
</evidence>
<feature type="compositionally biased region" description="Polar residues" evidence="1">
    <location>
        <begin position="29"/>
        <end position="38"/>
    </location>
</feature>
<dbReference type="STRING" id="479431.Namu_2606"/>
<feature type="compositionally biased region" description="Low complexity" evidence="1">
    <location>
        <begin position="45"/>
        <end position="65"/>
    </location>
</feature>
<feature type="domain" description="YHYH" evidence="3">
    <location>
        <begin position="205"/>
        <end position="279"/>
    </location>
</feature>
<dbReference type="Pfam" id="PF14240">
    <property type="entry name" value="YHYH"/>
    <property type="match status" value="1"/>
</dbReference>
<dbReference type="EMBL" id="CP001737">
    <property type="protein sequence ID" value="ACV78958.1"/>
    <property type="molecule type" value="Genomic_DNA"/>
</dbReference>
<dbReference type="PROSITE" id="PS51257">
    <property type="entry name" value="PROKAR_LIPOPROTEIN"/>
    <property type="match status" value="1"/>
</dbReference>
<dbReference type="OrthoDB" id="9796530at2"/>
<name>C8X7K5_NAKMY</name>
<accession>C8X7K5</accession>
<keyword evidence="2" id="KW-0732">Signal</keyword>
<dbReference type="InterPro" id="IPR025924">
    <property type="entry name" value="YHYH_dom"/>
</dbReference>
<feature type="region of interest" description="Disordered" evidence="1">
    <location>
        <begin position="24"/>
        <end position="67"/>
    </location>
</feature>
<dbReference type="AlphaFoldDB" id="C8X7K5"/>
<gene>
    <name evidence="4" type="ordered locus">Namu_2606</name>
</gene>
<feature type="signal peptide" evidence="2">
    <location>
        <begin position="1"/>
        <end position="19"/>
    </location>
</feature>
<evidence type="ECO:0000256" key="2">
    <source>
        <dbReference type="SAM" id="SignalP"/>
    </source>
</evidence>
<evidence type="ECO:0000313" key="4">
    <source>
        <dbReference type="EMBL" id="ACV78958.1"/>
    </source>
</evidence>
<reference evidence="5" key="1">
    <citation type="submission" date="2009-09" db="EMBL/GenBank/DDBJ databases">
        <title>The complete genome of Nakamurella multipartita DSM 44233.</title>
        <authorList>
            <consortium name="US DOE Joint Genome Institute (JGI-PGF)"/>
            <person name="Lucas S."/>
            <person name="Copeland A."/>
            <person name="Lapidus A."/>
            <person name="Glavina del Rio T."/>
            <person name="Dalin E."/>
            <person name="Tice H."/>
            <person name="Bruce D."/>
            <person name="Goodwin L."/>
            <person name="Pitluck S."/>
            <person name="Kyrpides N."/>
            <person name="Mavromatis K."/>
            <person name="Ivanova N."/>
            <person name="Ovchinnikova G."/>
            <person name="Sims D."/>
            <person name="Meincke L."/>
            <person name="Brettin T."/>
            <person name="Detter J.C."/>
            <person name="Han C."/>
            <person name="Larimer F."/>
            <person name="Land M."/>
            <person name="Hauser L."/>
            <person name="Markowitz V."/>
            <person name="Cheng J.-F."/>
            <person name="Hugenholtz P."/>
            <person name="Woyke T."/>
            <person name="Wu D."/>
            <person name="Klenk H.-P."/>
            <person name="Eisen J.A."/>
        </authorList>
    </citation>
    <scope>NUCLEOTIDE SEQUENCE [LARGE SCALE GENOMIC DNA]</scope>
    <source>
        <strain evidence="5">ATCC 700099 / DSM 44233 / CIP 104796 / JCM 9543 / NBRC 105858 / Y-104</strain>
    </source>
</reference>
<dbReference type="InParanoid" id="C8X7K5"/>
<reference evidence="4 5" key="2">
    <citation type="journal article" date="2010" name="Stand. Genomic Sci.">
        <title>Complete genome sequence of Nakamurella multipartita type strain (Y-104).</title>
        <authorList>
            <person name="Tice H."/>
            <person name="Mayilraj S."/>
            <person name="Sims D."/>
            <person name="Lapidus A."/>
            <person name="Nolan M."/>
            <person name="Lucas S."/>
            <person name="Glavina Del Rio T."/>
            <person name="Copeland A."/>
            <person name="Cheng J.F."/>
            <person name="Meincke L."/>
            <person name="Bruce D."/>
            <person name="Goodwin L."/>
            <person name="Pitluck S."/>
            <person name="Ivanova N."/>
            <person name="Mavromatis K."/>
            <person name="Ovchinnikova G."/>
            <person name="Pati A."/>
            <person name="Chen A."/>
            <person name="Palaniappan K."/>
            <person name="Land M."/>
            <person name="Hauser L."/>
            <person name="Chang Y.J."/>
            <person name="Jeffries C.D."/>
            <person name="Detter J.C."/>
            <person name="Brettin T."/>
            <person name="Rohde M."/>
            <person name="Goker M."/>
            <person name="Bristow J."/>
            <person name="Eisen J.A."/>
            <person name="Markowitz V."/>
            <person name="Hugenholtz P."/>
            <person name="Kyrpides N.C."/>
            <person name="Klenk H.P."/>
            <person name="Chen F."/>
        </authorList>
    </citation>
    <scope>NUCLEOTIDE SEQUENCE [LARGE SCALE GENOMIC DNA]</scope>
    <source>
        <strain evidence="5">ATCC 700099 / DSM 44233 / CIP 104796 / JCM 9543 / NBRC 105858 / Y-104</strain>
    </source>
</reference>
<keyword evidence="5" id="KW-1185">Reference proteome</keyword>
<protein>
    <recommendedName>
        <fullName evidence="3">YHYH domain-containing protein</fullName>
    </recommendedName>
</protein>
<dbReference type="eggNOG" id="COG1881">
    <property type="taxonomic scope" value="Bacteria"/>
</dbReference>